<keyword evidence="8 15" id="KW-0067">ATP-binding</keyword>
<evidence type="ECO:0000256" key="7">
    <source>
        <dbReference type="ARBA" id="ARBA00022839"/>
    </source>
</evidence>
<dbReference type="Proteomes" id="UP001501536">
    <property type="component" value="Unassembled WGS sequence"/>
</dbReference>
<evidence type="ECO:0000256" key="9">
    <source>
        <dbReference type="ARBA" id="ARBA00023125"/>
    </source>
</evidence>
<dbReference type="Gene3D" id="3.90.320.10">
    <property type="match status" value="1"/>
</dbReference>
<organism evidence="19 20">
    <name type="scientific">Zhihengliuella alba</name>
    <dbReference type="NCBI Taxonomy" id="547018"/>
    <lineage>
        <taxon>Bacteria</taxon>
        <taxon>Bacillati</taxon>
        <taxon>Actinomycetota</taxon>
        <taxon>Actinomycetes</taxon>
        <taxon>Micrococcales</taxon>
        <taxon>Micrococcaceae</taxon>
        <taxon>Zhihengliuella</taxon>
    </lineage>
</organism>
<evidence type="ECO:0000256" key="3">
    <source>
        <dbReference type="ARBA" id="ARBA00022741"/>
    </source>
</evidence>
<evidence type="ECO:0000313" key="19">
    <source>
        <dbReference type="EMBL" id="GAA3696836.1"/>
    </source>
</evidence>
<dbReference type="PROSITE" id="PS51217">
    <property type="entry name" value="UVRD_HELICASE_CTER"/>
    <property type="match status" value="1"/>
</dbReference>
<dbReference type="Gene3D" id="1.10.486.10">
    <property type="entry name" value="PCRA, domain 4"/>
    <property type="match status" value="1"/>
</dbReference>
<keyword evidence="6 15" id="KW-0347">Helicase</keyword>
<evidence type="ECO:0000256" key="2">
    <source>
        <dbReference type="ARBA" id="ARBA00022722"/>
    </source>
</evidence>
<keyword evidence="3 15" id="KW-0547">Nucleotide-binding</keyword>
<evidence type="ECO:0000256" key="10">
    <source>
        <dbReference type="ARBA" id="ARBA00023204"/>
    </source>
</evidence>
<keyword evidence="9" id="KW-0238">DNA-binding</keyword>
<keyword evidence="11" id="KW-0413">Isomerase</keyword>
<evidence type="ECO:0000256" key="4">
    <source>
        <dbReference type="ARBA" id="ARBA00022763"/>
    </source>
</evidence>
<dbReference type="Gene3D" id="3.40.50.300">
    <property type="entry name" value="P-loop containing nucleotide triphosphate hydrolases"/>
    <property type="match status" value="2"/>
</dbReference>
<evidence type="ECO:0000256" key="8">
    <source>
        <dbReference type="ARBA" id="ARBA00022840"/>
    </source>
</evidence>
<dbReference type="InterPro" id="IPR011604">
    <property type="entry name" value="PDDEXK-like_dom_sf"/>
</dbReference>
<evidence type="ECO:0000256" key="15">
    <source>
        <dbReference type="PROSITE-ProRule" id="PRU00560"/>
    </source>
</evidence>
<dbReference type="Gene3D" id="1.10.10.160">
    <property type="match status" value="1"/>
</dbReference>
<feature type="domain" description="UvrD-like helicase ATP-binding" evidence="17">
    <location>
        <begin position="28"/>
        <end position="358"/>
    </location>
</feature>
<evidence type="ECO:0000256" key="5">
    <source>
        <dbReference type="ARBA" id="ARBA00022801"/>
    </source>
</evidence>
<sequence length="1115" mass="118893">MDATEAEPGTAAESRAARTDDHALLARLSPAQEAVAGLRRGHGPVLVLGAPGTGKTTALLAAVARRLGYPVGRADSARPETGAGSAAGGDGDAPADLAPGQLLVLTSARAHGARLRDRLSEAVDVTFSEPAVRTWSSYAFDLIRRARLGGFLPQLQRPPRLLTGPEQDALIGQILSGHADGAPSAPRWPEALGEAVGTRGFRGQLREFFDRLSEHGLEPADVQQLGRRHLIPEWEAAAQVYQEYRDLLDLGNAEAFDPAGLISTAVALLEEHPELRETETARLQLIVVDDLQEANPAQYRLLAALGRGRDVLAFAAPDSVVQGFRGARPDFLARIDSFLGVPDHPVRRLELHESFRMSSAVGEAWTRVVRRIPLSAGRAGREVGTLETSPSGVAAAHLVESPVHEQRYVALRILQEHLMKGRSLNDIAVIVRHGGLVRDVARHLTQQGVPVTVPPAEVPLKAEPAVWPLVALLQLAQGEDPVPDPELAEELMTSRFGGATALDVRRLRQRLRAADRSVPRRSSSELLGAVFREPELLTGVGREANGARRLVRMFTALRTHLEGEGANAETALWSLWQASGLEQPWRESALAGGSAGQRADLDLDALLALFQAAERYIDQLPGATIAQFVDYIESQDLPMDSLAGRGGAAEAVSVLTPAAAVGREWDLVLIPGLQEGIWPNTRLRGELLRTGALAALVEDGPEAMKQRDAASRVRAVRADEFRSFAAAASRAREQLVCIAVASEDAQPSALIDLVDPLEAERPLTTVPRPHTLSGLVAHLRRTAEAGSAAGETAGSASSGALQAADGTDPAVGGDAAVVLGGLAHSAVRGAHPDSWWGLVPPTTTGPAAPPDRVPAVSPSRVQAVLESPLNWFVQAAGGEAAVDFARSLGTLVHSIAEQLPEATGEQYKAELERRWPDLDLPPGWETEKDRDRAEEMLRKLALYGIEMRKSGRRLVGQEVPIDVVVGQDGRQARIKGVIDRVEVGDDGRPYVVDLKTGKSKPTQEEVQQHPQLGTYQAAVLAGALGDRVPSSVLPRPAGAALVQLGDGTKTAKPQEQQPIHDPDEDWATPLVLEAAGLMGAADFIARHDPSKGRSVPCRLPGVCPLCNEGKQVTQP</sequence>
<dbReference type="Pfam" id="PF12705">
    <property type="entry name" value="PDDEXK_1"/>
    <property type="match status" value="1"/>
</dbReference>
<keyword evidence="10" id="KW-0234">DNA repair</keyword>
<evidence type="ECO:0000259" key="18">
    <source>
        <dbReference type="PROSITE" id="PS51217"/>
    </source>
</evidence>
<evidence type="ECO:0000256" key="6">
    <source>
        <dbReference type="ARBA" id="ARBA00022806"/>
    </source>
</evidence>
<accession>A0ABP7CYB9</accession>
<dbReference type="EMBL" id="BAABCJ010000001">
    <property type="protein sequence ID" value="GAA3696836.1"/>
    <property type="molecule type" value="Genomic_DNA"/>
</dbReference>
<keyword evidence="4" id="KW-0227">DNA damage</keyword>
<feature type="binding site" evidence="15">
    <location>
        <begin position="49"/>
        <end position="56"/>
    </location>
    <ligand>
        <name>ATP</name>
        <dbReference type="ChEBI" id="CHEBI:30616"/>
    </ligand>
</feature>
<gene>
    <name evidence="19" type="primary">adnA</name>
    <name evidence="19" type="ORF">GCM10022377_07190</name>
</gene>
<dbReference type="InterPro" id="IPR014017">
    <property type="entry name" value="DNA_helicase_UvrD-like_C"/>
</dbReference>
<comment type="caution">
    <text evidence="19">The sequence shown here is derived from an EMBL/GenBank/DDBJ whole genome shotgun (WGS) entry which is preliminary data.</text>
</comment>
<feature type="region of interest" description="Disordered" evidence="16">
    <location>
        <begin position="72"/>
        <end position="94"/>
    </location>
</feature>
<evidence type="ECO:0000256" key="14">
    <source>
        <dbReference type="ARBA" id="ARBA00048988"/>
    </source>
</evidence>
<feature type="region of interest" description="Disordered" evidence="16">
    <location>
        <begin position="786"/>
        <end position="807"/>
    </location>
</feature>
<dbReference type="InterPro" id="IPR038726">
    <property type="entry name" value="PDDEXK_AddAB-type"/>
</dbReference>
<dbReference type="InterPro" id="IPR027417">
    <property type="entry name" value="P-loop_NTPase"/>
</dbReference>
<dbReference type="PANTHER" id="PTHR11070">
    <property type="entry name" value="UVRD / RECB / PCRA DNA HELICASE FAMILY MEMBER"/>
    <property type="match status" value="1"/>
</dbReference>
<evidence type="ECO:0000256" key="12">
    <source>
        <dbReference type="ARBA" id="ARBA00034617"/>
    </source>
</evidence>
<keyword evidence="5 15" id="KW-0378">Hydrolase</keyword>
<dbReference type="InterPro" id="IPR013986">
    <property type="entry name" value="DExx_box_DNA_helicase_dom_sf"/>
</dbReference>
<evidence type="ECO:0000256" key="13">
    <source>
        <dbReference type="ARBA" id="ARBA00034808"/>
    </source>
</evidence>
<dbReference type="InterPro" id="IPR000212">
    <property type="entry name" value="DNA_helicase_UvrD/REP"/>
</dbReference>
<evidence type="ECO:0000256" key="16">
    <source>
        <dbReference type="SAM" id="MobiDB-lite"/>
    </source>
</evidence>
<dbReference type="EC" id="5.6.2.4" evidence="13"/>
<protein>
    <recommendedName>
        <fullName evidence="13">DNA 3'-5' helicase</fullName>
        <ecNumber evidence="13">5.6.2.4</ecNumber>
    </recommendedName>
</protein>
<reference evidence="20" key="1">
    <citation type="journal article" date="2019" name="Int. J. Syst. Evol. Microbiol.">
        <title>The Global Catalogue of Microorganisms (GCM) 10K type strain sequencing project: providing services to taxonomists for standard genome sequencing and annotation.</title>
        <authorList>
            <consortium name="The Broad Institute Genomics Platform"/>
            <consortium name="The Broad Institute Genome Sequencing Center for Infectious Disease"/>
            <person name="Wu L."/>
            <person name="Ma J."/>
        </authorList>
    </citation>
    <scope>NUCLEOTIDE SEQUENCE [LARGE SCALE GENOMIC DNA]</scope>
    <source>
        <strain evidence="20">JCM 16961</strain>
    </source>
</reference>
<keyword evidence="2" id="KW-0540">Nuclease</keyword>
<comment type="catalytic activity">
    <reaction evidence="12">
        <text>Couples ATP hydrolysis with the unwinding of duplex DNA by translocating in the 3'-5' direction.</text>
        <dbReference type="EC" id="5.6.2.4"/>
    </reaction>
</comment>
<feature type="domain" description="UvrD-like helicase C-terminal" evidence="18">
    <location>
        <begin position="362"/>
        <end position="662"/>
    </location>
</feature>
<dbReference type="SUPFAM" id="SSF52540">
    <property type="entry name" value="P-loop containing nucleoside triphosphate hydrolases"/>
    <property type="match status" value="1"/>
</dbReference>
<evidence type="ECO:0000313" key="20">
    <source>
        <dbReference type="Proteomes" id="UP001501536"/>
    </source>
</evidence>
<dbReference type="GO" id="GO:0004386">
    <property type="term" value="F:helicase activity"/>
    <property type="evidence" value="ECO:0007669"/>
    <property type="project" value="UniProtKB-KW"/>
</dbReference>
<dbReference type="Pfam" id="PF00580">
    <property type="entry name" value="UvrD-helicase"/>
    <property type="match status" value="1"/>
</dbReference>
<evidence type="ECO:0000259" key="17">
    <source>
        <dbReference type="PROSITE" id="PS51198"/>
    </source>
</evidence>
<keyword evidence="7" id="KW-0269">Exonuclease</keyword>
<keyword evidence="20" id="KW-1185">Reference proteome</keyword>
<evidence type="ECO:0000256" key="11">
    <source>
        <dbReference type="ARBA" id="ARBA00023235"/>
    </source>
</evidence>
<proteinExistence type="inferred from homology"/>
<comment type="catalytic activity">
    <reaction evidence="14">
        <text>ATP + H2O = ADP + phosphate + H(+)</text>
        <dbReference type="Rhea" id="RHEA:13065"/>
        <dbReference type="ChEBI" id="CHEBI:15377"/>
        <dbReference type="ChEBI" id="CHEBI:15378"/>
        <dbReference type="ChEBI" id="CHEBI:30616"/>
        <dbReference type="ChEBI" id="CHEBI:43474"/>
        <dbReference type="ChEBI" id="CHEBI:456216"/>
        <dbReference type="EC" id="5.6.2.4"/>
    </reaction>
</comment>
<evidence type="ECO:0000256" key="1">
    <source>
        <dbReference type="ARBA" id="ARBA00009922"/>
    </source>
</evidence>
<dbReference type="InterPro" id="IPR014016">
    <property type="entry name" value="UvrD-like_ATP-bd"/>
</dbReference>
<dbReference type="PROSITE" id="PS51198">
    <property type="entry name" value="UVRD_HELICASE_ATP_BIND"/>
    <property type="match status" value="1"/>
</dbReference>
<dbReference type="RefSeq" id="WP_344880076.1">
    <property type="nucleotide sequence ID" value="NZ_BAABCJ010000001.1"/>
</dbReference>
<comment type="similarity">
    <text evidence="1">Belongs to the helicase family. UvrD subfamily.</text>
</comment>
<name>A0ABP7CYB9_9MICC</name>
<dbReference type="PANTHER" id="PTHR11070:SF59">
    <property type="entry name" value="DNA 3'-5' HELICASE"/>
    <property type="match status" value="1"/>
</dbReference>